<feature type="compositionally biased region" description="Polar residues" evidence="4">
    <location>
        <begin position="405"/>
        <end position="416"/>
    </location>
</feature>
<dbReference type="GO" id="GO:0008234">
    <property type="term" value="F:cysteine-type peptidase activity"/>
    <property type="evidence" value="ECO:0007669"/>
    <property type="project" value="InterPro"/>
</dbReference>
<protein>
    <recommendedName>
        <fullName evidence="5">Ubiquitin-like protease family profile domain-containing protein</fullName>
    </recommendedName>
</protein>
<dbReference type="GO" id="GO:0006508">
    <property type="term" value="P:proteolysis"/>
    <property type="evidence" value="ECO:0007669"/>
    <property type="project" value="UniProtKB-KW"/>
</dbReference>
<evidence type="ECO:0000256" key="1">
    <source>
        <dbReference type="ARBA" id="ARBA00005234"/>
    </source>
</evidence>
<feature type="region of interest" description="Disordered" evidence="4">
    <location>
        <begin position="494"/>
        <end position="521"/>
    </location>
</feature>
<keyword evidence="2" id="KW-0645">Protease</keyword>
<comment type="similarity">
    <text evidence="1">Belongs to the peptidase C48 family.</text>
</comment>
<dbReference type="OrthoDB" id="1093260at2759"/>
<keyword evidence="7" id="KW-1185">Reference proteome</keyword>
<proteinExistence type="inferred from homology"/>
<sequence length="875" mass="98921">MQSTNEIDVSGFVPDDFDYKDIGFHENRSKYRNDPTIMKKLRDAASVKGKKTASVKGKKTASVKGKKIVGMKYVIKTVPPHPLRFGISFNRNFATDVGYYVGKKVLNMFKETCFGVFVDMPKSNFQGQITKCLLMLECKQDNPNEFHVYVKGTVLKFTIFEFSLISGLNCTSNIENFQFLLSETDDAVVSYIEFNMVADGRYEQYSWGKISFNKLMNSLRQDFLVEKQLYRLGGMPHILNVWMYKCCSEVDKDIACRIGTGIPRICNWFVIRTKSKFEKFMNGMFSKYAYTNINPTVDELKCLQLPNYDGIDLKDSVNSTFPSTSCRQPIKFDQKGKMSAGSLLLDDFDDVTIPPPLGLLNRTKAKSDITLAPPSKRRKTNAKQKESVKDQDKIKGHPSVKEVNKASSGISNTITDPINEKAPHEPSLMDFGEQTPIAEQNPPAVESVDKRFDDIEALLKKHHEEMKKQHEEMMLAVKEKHDAPQKVVIEINSPNKDAEKNETHGDDLETPKEHPKDVPEMKSETEVKNATFQHSIDNTIDDFSSPEMIDNIIVGMSTPIVAMEVNSDDFSKKANLPDLSLRTANVEVPNEIRESIDNIIAGISTPVVAMKMKSVSPTKMNDNECQIHDTQFQSDLPEVELGKQDAIKTRAPRKRKRTTIFRSPFTTEFGSSCKGKESTTVDFPRKHSFDGYLISDEMLMGLIEEYCNEVALINIIKGFNIPATLSWYLVDEVYIPVNCDGNFHWVLVVISVKKRCIRVYDSILSSQPREPSHEIKSLSLMLPTYISYSGLLENTERTVWSSIKAYKNKMSTVAGDLNDTPFVVEYIEDIAKQVSGSLDCGVCVAAYAKFLSDQMQIPSSNHDAEYLQKRYATLL</sequence>
<dbReference type="SUPFAM" id="SSF54001">
    <property type="entry name" value="Cysteine proteinases"/>
    <property type="match status" value="1"/>
</dbReference>
<evidence type="ECO:0000256" key="3">
    <source>
        <dbReference type="ARBA" id="ARBA00022801"/>
    </source>
</evidence>
<dbReference type="PANTHER" id="PTHR48302:SF2">
    <property type="entry name" value="DUF1985 DOMAIN-CONTAINING PROTEIN"/>
    <property type="match status" value="1"/>
</dbReference>
<feature type="compositionally biased region" description="Basic and acidic residues" evidence="4">
    <location>
        <begin position="496"/>
        <end position="521"/>
    </location>
</feature>
<feature type="compositionally biased region" description="Basic and acidic residues" evidence="4">
    <location>
        <begin position="383"/>
        <end position="404"/>
    </location>
</feature>
<reference evidence="6 7" key="1">
    <citation type="journal article" date="2017" name="Genome Biol.">
        <title>New reference genome sequences of hot pepper reveal the massive evolution of plant disease-resistance genes by retroduplication.</title>
        <authorList>
            <person name="Kim S."/>
            <person name="Park J."/>
            <person name="Yeom S.I."/>
            <person name="Kim Y.M."/>
            <person name="Seo E."/>
            <person name="Kim K.T."/>
            <person name="Kim M.S."/>
            <person name="Lee J.M."/>
            <person name="Cheong K."/>
            <person name="Shin H.S."/>
            <person name="Kim S.B."/>
            <person name="Han K."/>
            <person name="Lee J."/>
            <person name="Park M."/>
            <person name="Lee H.A."/>
            <person name="Lee H.Y."/>
            <person name="Lee Y."/>
            <person name="Oh S."/>
            <person name="Lee J.H."/>
            <person name="Choi E."/>
            <person name="Choi E."/>
            <person name="Lee S.E."/>
            <person name="Jeon J."/>
            <person name="Kim H."/>
            <person name="Choi G."/>
            <person name="Song H."/>
            <person name="Lee J."/>
            <person name="Lee S.C."/>
            <person name="Kwon J.K."/>
            <person name="Lee H.Y."/>
            <person name="Koo N."/>
            <person name="Hong Y."/>
            <person name="Kim R.W."/>
            <person name="Kang W.H."/>
            <person name="Huh J.H."/>
            <person name="Kang B.C."/>
            <person name="Yang T.J."/>
            <person name="Lee Y.H."/>
            <person name="Bennetzen J.L."/>
            <person name="Choi D."/>
        </authorList>
    </citation>
    <scope>NUCLEOTIDE SEQUENCE [LARGE SCALE GENOMIC DNA]</scope>
    <source>
        <strain evidence="7">cv. PBC81</strain>
    </source>
</reference>
<dbReference type="AlphaFoldDB" id="A0A2G2XQ79"/>
<keyword evidence="3" id="KW-0378">Hydrolase</keyword>
<dbReference type="EMBL" id="MLFT02000001">
    <property type="protein sequence ID" value="PHT59599.1"/>
    <property type="molecule type" value="Genomic_DNA"/>
</dbReference>
<evidence type="ECO:0000313" key="7">
    <source>
        <dbReference type="Proteomes" id="UP000224567"/>
    </source>
</evidence>
<dbReference type="Proteomes" id="UP000224567">
    <property type="component" value="Unassembled WGS sequence"/>
</dbReference>
<dbReference type="InterPro" id="IPR003653">
    <property type="entry name" value="Peptidase_C48_C"/>
</dbReference>
<evidence type="ECO:0000256" key="2">
    <source>
        <dbReference type="ARBA" id="ARBA00022670"/>
    </source>
</evidence>
<accession>A0A2G2XQ79</accession>
<comment type="caution">
    <text evidence="6">The sequence shown here is derived from an EMBL/GenBank/DDBJ whole genome shotgun (WGS) entry which is preliminary data.</text>
</comment>
<gene>
    <name evidence="6" type="ORF">CQW23_01962</name>
</gene>
<feature type="region of interest" description="Disordered" evidence="4">
    <location>
        <begin position="364"/>
        <end position="419"/>
    </location>
</feature>
<feature type="domain" description="Ubiquitin-like protease family profile" evidence="5">
    <location>
        <begin position="608"/>
        <end position="851"/>
    </location>
</feature>
<name>A0A2G2XQ79_CAPBA</name>
<dbReference type="PANTHER" id="PTHR48302">
    <property type="entry name" value="ULP1 PROTEASE FAMILY, C-TERMINAL CATALYTIC DOMAIN CONTAINING PROTEIN"/>
    <property type="match status" value="1"/>
</dbReference>
<evidence type="ECO:0000256" key="4">
    <source>
        <dbReference type="SAM" id="MobiDB-lite"/>
    </source>
</evidence>
<dbReference type="InterPro" id="IPR038765">
    <property type="entry name" value="Papain-like_cys_pep_sf"/>
</dbReference>
<dbReference type="Pfam" id="PF02902">
    <property type="entry name" value="Peptidase_C48"/>
    <property type="match status" value="1"/>
</dbReference>
<evidence type="ECO:0000259" key="5">
    <source>
        <dbReference type="PROSITE" id="PS50600"/>
    </source>
</evidence>
<organism evidence="6 7">
    <name type="scientific">Capsicum baccatum</name>
    <name type="common">Peruvian pepper</name>
    <dbReference type="NCBI Taxonomy" id="33114"/>
    <lineage>
        <taxon>Eukaryota</taxon>
        <taxon>Viridiplantae</taxon>
        <taxon>Streptophyta</taxon>
        <taxon>Embryophyta</taxon>
        <taxon>Tracheophyta</taxon>
        <taxon>Spermatophyta</taxon>
        <taxon>Magnoliopsida</taxon>
        <taxon>eudicotyledons</taxon>
        <taxon>Gunneridae</taxon>
        <taxon>Pentapetalae</taxon>
        <taxon>asterids</taxon>
        <taxon>lamiids</taxon>
        <taxon>Solanales</taxon>
        <taxon>Solanaceae</taxon>
        <taxon>Solanoideae</taxon>
        <taxon>Capsiceae</taxon>
        <taxon>Capsicum</taxon>
    </lineage>
</organism>
<evidence type="ECO:0000313" key="6">
    <source>
        <dbReference type="EMBL" id="PHT59599.1"/>
    </source>
</evidence>
<dbReference type="PROSITE" id="PS50600">
    <property type="entry name" value="ULP_PROTEASE"/>
    <property type="match status" value="1"/>
</dbReference>
<dbReference type="Gene3D" id="3.40.395.10">
    <property type="entry name" value="Adenoviral Proteinase, Chain A"/>
    <property type="match status" value="1"/>
</dbReference>
<reference evidence="7" key="2">
    <citation type="journal article" date="2017" name="J. Anim. Genet.">
        <title>Multiple reference genome sequences of hot pepper reveal the massive evolution of plant disease resistance genes by retroduplication.</title>
        <authorList>
            <person name="Kim S."/>
            <person name="Park J."/>
            <person name="Yeom S.-I."/>
            <person name="Kim Y.-M."/>
            <person name="Seo E."/>
            <person name="Kim K.-T."/>
            <person name="Kim M.-S."/>
            <person name="Lee J.M."/>
            <person name="Cheong K."/>
            <person name="Shin H.-S."/>
            <person name="Kim S.-B."/>
            <person name="Han K."/>
            <person name="Lee J."/>
            <person name="Park M."/>
            <person name="Lee H.-A."/>
            <person name="Lee H.-Y."/>
            <person name="Lee Y."/>
            <person name="Oh S."/>
            <person name="Lee J.H."/>
            <person name="Choi E."/>
            <person name="Choi E."/>
            <person name="Lee S.E."/>
            <person name="Jeon J."/>
            <person name="Kim H."/>
            <person name="Choi G."/>
            <person name="Song H."/>
            <person name="Lee J."/>
            <person name="Lee S.-C."/>
            <person name="Kwon J.-K."/>
            <person name="Lee H.-Y."/>
            <person name="Koo N."/>
            <person name="Hong Y."/>
            <person name="Kim R.W."/>
            <person name="Kang W.-H."/>
            <person name="Huh J.H."/>
            <person name="Kang B.-C."/>
            <person name="Yang T.-J."/>
            <person name="Lee Y.-H."/>
            <person name="Bennetzen J.L."/>
            <person name="Choi D."/>
        </authorList>
    </citation>
    <scope>NUCLEOTIDE SEQUENCE [LARGE SCALE GENOMIC DNA]</scope>
    <source>
        <strain evidence="7">cv. PBC81</strain>
    </source>
</reference>